<sequence>MAQFALAEESSEESSMAQFAVAEECDSGLLPVGLTWSCPRYQSTIDSGALSRVSCAGTNVVGFMRHEDALYKSVRALRRWHAHPKACWLQQPDGGSRGGLPCSKRLAAC</sequence>
<evidence type="ECO:0000313" key="2">
    <source>
        <dbReference type="Proteomes" id="UP000485058"/>
    </source>
</evidence>
<organism evidence="1 2">
    <name type="scientific">Haematococcus lacustris</name>
    <name type="common">Green alga</name>
    <name type="synonym">Haematococcus pluvialis</name>
    <dbReference type="NCBI Taxonomy" id="44745"/>
    <lineage>
        <taxon>Eukaryota</taxon>
        <taxon>Viridiplantae</taxon>
        <taxon>Chlorophyta</taxon>
        <taxon>core chlorophytes</taxon>
        <taxon>Chlorophyceae</taxon>
        <taxon>CS clade</taxon>
        <taxon>Chlamydomonadales</taxon>
        <taxon>Haematococcaceae</taxon>
        <taxon>Haematococcus</taxon>
    </lineage>
</organism>
<dbReference type="EMBL" id="BLLF01000351">
    <property type="protein sequence ID" value="GFH10835.1"/>
    <property type="molecule type" value="Genomic_DNA"/>
</dbReference>
<evidence type="ECO:0000313" key="1">
    <source>
        <dbReference type="EMBL" id="GFH10835.1"/>
    </source>
</evidence>
<reference evidence="1 2" key="1">
    <citation type="submission" date="2020-02" db="EMBL/GenBank/DDBJ databases">
        <title>Draft genome sequence of Haematococcus lacustris strain NIES-144.</title>
        <authorList>
            <person name="Morimoto D."/>
            <person name="Nakagawa S."/>
            <person name="Yoshida T."/>
            <person name="Sawayama S."/>
        </authorList>
    </citation>
    <scope>NUCLEOTIDE SEQUENCE [LARGE SCALE GENOMIC DNA]</scope>
    <source>
        <strain evidence="1 2">NIES-144</strain>
    </source>
</reference>
<protein>
    <submittedName>
        <fullName evidence="1">Uncharacterized protein</fullName>
    </submittedName>
</protein>
<dbReference type="Proteomes" id="UP000485058">
    <property type="component" value="Unassembled WGS sequence"/>
</dbReference>
<name>A0A699YNF3_HAELA</name>
<comment type="caution">
    <text evidence="1">The sequence shown here is derived from an EMBL/GenBank/DDBJ whole genome shotgun (WGS) entry which is preliminary data.</text>
</comment>
<gene>
    <name evidence="1" type="ORF">HaLaN_06224</name>
</gene>
<dbReference type="AlphaFoldDB" id="A0A699YNF3"/>
<keyword evidence="2" id="KW-1185">Reference proteome</keyword>
<proteinExistence type="predicted"/>
<accession>A0A699YNF3</accession>